<sequence>MTDTNATISEITTLVAEDMTHYETVKEDHTLGNTFHETGRRLGLIKEVLGYFQTQQPTDTAQAPTSADTLLRDCHNDAILSKNLFKQVSQVSPTRLQLYKDFLTANGGHNLVENLVLNLMQNICCLAKYYGVDEEMLKGLRVAINELKGMKSSDPNMQNEAVHSYFNSGSGPQFNASTLSTQNISTGSGTNFTGSNFHGTFIFGKV</sequence>
<reference evidence="3 4" key="1">
    <citation type="submission" date="2018-06" db="EMBL/GenBank/DDBJ databases">
        <title>Genome analysis of cellulolytic fungus Trichoderma lentiforme CFAM-422.</title>
        <authorList>
            <person name="Steindorff A.S."/>
            <person name="Formighieri E.F."/>
            <person name="Midorikawa G.E.O."/>
            <person name="Tamietti M.S."/>
            <person name="Ramos E.Z."/>
            <person name="Silva A.S."/>
            <person name="Bon E.P.S."/>
            <person name="Mendes T.D."/>
            <person name="Damaso M.C.T."/>
            <person name="Favaro L.C.L."/>
        </authorList>
    </citation>
    <scope>NUCLEOTIDE SEQUENCE [LARGE SCALE GENOMIC DNA]</scope>
    <source>
        <strain evidence="3 4">CFAM-422</strain>
    </source>
</reference>
<evidence type="ECO:0000313" key="3">
    <source>
        <dbReference type="EMBL" id="KAF3057658.1"/>
    </source>
</evidence>
<keyword evidence="4" id="KW-1185">Reference proteome</keyword>
<evidence type="ECO:0008006" key="5">
    <source>
        <dbReference type="Google" id="ProtNLM"/>
    </source>
</evidence>
<accession>A0A9P4X463</accession>
<protein>
    <recommendedName>
        <fullName evidence="5">NACHT-NTPase and P-loop NTPases N-terminal domain-containing protein</fullName>
    </recommendedName>
</protein>
<name>A0A9P4X463_9HYPO</name>
<organism evidence="3 4">
    <name type="scientific">Trichoderma lentiforme</name>
    <dbReference type="NCBI Taxonomy" id="1567552"/>
    <lineage>
        <taxon>Eukaryota</taxon>
        <taxon>Fungi</taxon>
        <taxon>Dikarya</taxon>
        <taxon>Ascomycota</taxon>
        <taxon>Pezizomycotina</taxon>
        <taxon>Sordariomycetes</taxon>
        <taxon>Hypocreomycetidae</taxon>
        <taxon>Hypocreales</taxon>
        <taxon>Hypocreaceae</taxon>
        <taxon>Trichoderma</taxon>
    </lineage>
</organism>
<dbReference type="Proteomes" id="UP000801864">
    <property type="component" value="Unassembled WGS sequence"/>
</dbReference>
<dbReference type="InterPro" id="IPR031353">
    <property type="entry name" value="NACHT_sigma"/>
</dbReference>
<evidence type="ECO:0000313" key="4">
    <source>
        <dbReference type="Proteomes" id="UP000801864"/>
    </source>
</evidence>
<feature type="domain" description="NACHT-NTPase sigma" evidence="1">
    <location>
        <begin position="164"/>
        <end position="204"/>
    </location>
</feature>
<feature type="domain" description="NACHT-NTPase and P-loop NTPases N-terminal" evidence="2">
    <location>
        <begin position="8"/>
        <end position="126"/>
    </location>
</feature>
<comment type="caution">
    <text evidence="3">The sequence shown here is derived from an EMBL/GenBank/DDBJ whole genome shotgun (WGS) entry which is preliminary data.</text>
</comment>
<dbReference type="InterPro" id="IPR031352">
    <property type="entry name" value="SesA"/>
</dbReference>
<dbReference type="EMBL" id="QLNT01000028">
    <property type="protein sequence ID" value="KAF3057658.1"/>
    <property type="molecule type" value="Genomic_DNA"/>
</dbReference>
<dbReference type="Pfam" id="PF17107">
    <property type="entry name" value="SesA"/>
    <property type="match status" value="1"/>
</dbReference>
<evidence type="ECO:0000259" key="2">
    <source>
        <dbReference type="Pfam" id="PF17107"/>
    </source>
</evidence>
<proteinExistence type="predicted"/>
<evidence type="ECO:0000259" key="1">
    <source>
        <dbReference type="Pfam" id="PF17106"/>
    </source>
</evidence>
<dbReference type="Pfam" id="PF17106">
    <property type="entry name" value="NACHT_sigma"/>
    <property type="match status" value="1"/>
</dbReference>
<gene>
    <name evidence="3" type="ORF">CFAM422_012273</name>
</gene>
<dbReference type="AlphaFoldDB" id="A0A9P4X463"/>